<protein>
    <submittedName>
        <fullName evidence="1">Uncharacterized protein</fullName>
    </submittedName>
</protein>
<dbReference type="EMBL" id="UINC01153213">
    <property type="protein sequence ID" value="SVD47802.1"/>
    <property type="molecule type" value="Genomic_DNA"/>
</dbReference>
<organism evidence="1">
    <name type="scientific">marine metagenome</name>
    <dbReference type="NCBI Taxonomy" id="408172"/>
    <lineage>
        <taxon>unclassified sequences</taxon>
        <taxon>metagenomes</taxon>
        <taxon>ecological metagenomes</taxon>
    </lineage>
</organism>
<gene>
    <name evidence="1" type="ORF">METZ01_LOCUS400656</name>
</gene>
<evidence type="ECO:0000313" key="1">
    <source>
        <dbReference type="EMBL" id="SVD47802.1"/>
    </source>
</evidence>
<reference evidence="1" key="1">
    <citation type="submission" date="2018-05" db="EMBL/GenBank/DDBJ databases">
        <authorList>
            <person name="Lanie J.A."/>
            <person name="Ng W.-L."/>
            <person name="Kazmierczak K.M."/>
            <person name="Andrzejewski T.M."/>
            <person name="Davidsen T.M."/>
            <person name="Wayne K.J."/>
            <person name="Tettelin H."/>
            <person name="Glass J.I."/>
            <person name="Rusch D."/>
            <person name="Podicherti R."/>
            <person name="Tsui H.-C.T."/>
            <person name="Winkler M.E."/>
        </authorList>
    </citation>
    <scope>NUCLEOTIDE SEQUENCE</scope>
</reference>
<accession>A0A382VMQ5</accession>
<name>A0A382VMQ5_9ZZZZ</name>
<feature type="non-terminal residue" evidence="1">
    <location>
        <position position="52"/>
    </location>
</feature>
<feature type="non-terminal residue" evidence="1">
    <location>
        <position position="1"/>
    </location>
</feature>
<dbReference type="AlphaFoldDB" id="A0A382VMQ5"/>
<sequence length="52" mass="5831">VEIALLIQDDAVRTRKGHADHPGIDVGRDHEVNARRAHIPMSFCFSCAYPMI</sequence>
<proteinExistence type="predicted"/>